<dbReference type="Proteomes" id="UP001207468">
    <property type="component" value="Unassembled WGS sequence"/>
</dbReference>
<proteinExistence type="predicted"/>
<evidence type="ECO:0000313" key="1">
    <source>
        <dbReference type="EMBL" id="KAI9458706.1"/>
    </source>
</evidence>
<gene>
    <name evidence="1" type="ORF">F5148DRAFT_317551</name>
</gene>
<dbReference type="EMBL" id="JAGFNK010000207">
    <property type="protein sequence ID" value="KAI9458706.1"/>
    <property type="molecule type" value="Genomic_DNA"/>
</dbReference>
<reference evidence="1" key="1">
    <citation type="submission" date="2021-03" db="EMBL/GenBank/DDBJ databases">
        <title>Evolutionary priming and transition to the ectomycorrhizal habit in an iconic lineage of mushroom-forming fungi: is preadaptation a requirement?</title>
        <authorList>
            <consortium name="DOE Joint Genome Institute"/>
            <person name="Looney B.P."/>
            <person name="Miyauchi S."/>
            <person name="Morin E."/>
            <person name="Drula E."/>
            <person name="Courty P.E."/>
            <person name="Chicoki N."/>
            <person name="Fauchery L."/>
            <person name="Kohler A."/>
            <person name="Kuo A."/>
            <person name="LaButti K."/>
            <person name="Pangilinan J."/>
            <person name="Lipzen A."/>
            <person name="Riley R."/>
            <person name="Andreopoulos W."/>
            <person name="He G."/>
            <person name="Johnson J."/>
            <person name="Barry K.W."/>
            <person name="Grigoriev I.V."/>
            <person name="Nagy L."/>
            <person name="Hibbett D."/>
            <person name="Henrissat B."/>
            <person name="Matheny P.B."/>
            <person name="Labbe J."/>
            <person name="Martin A.F."/>
        </authorList>
    </citation>
    <scope>NUCLEOTIDE SEQUENCE</scope>
    <source>
        <strain evidence="1">BPL698</strain>
    </source>
</reference>
<evidence type="ECO:0000313" key="2">
    <source>
        <dbReference type="Proteomes" id="UP001207468"/>
    </source>
</evidence>
<keyword evidence="2" id="KW-1185">Reference proteome</keyword>
<sequence length="255" mass="27644">MCLLTELIRGYSLSQYGHGLMSRRLPCTNVLQCRCRVLRSEKGFPPQPMHFQMPSSHLINLSHLSLSVSSSSWGSSIIAALSSVRAWPRSRDLGVDLMIGPCGKGRATPCSGTTGAFIPSLPWPSLDLSSFLGGVLRVGTSRVSMLQAAALSPVSVILIFFGCLASTSSFALELRILPSGCRVEVPDPAPVDLVSVEDLHWPPSAASLEAPSLLLSCLPQYRRIPHLTNLAGQEGIRESFHRPDEGPRMKQLQCR</sequence>
<organism evidence="1 2">
    <name type="scientific">Russula earlei</name>
    <dbReference type="NCBI Taxonomy" id="71964"/>
    <lineage>
        <taxon>Eukaryota</taxon>
        <taxon>Fungi</taxon>
        <taxon>Dikarya</taxon>
        <taxon>Basidiomycota</taxon>
        <taxon>Agaricomycotina</taxon>
        <taxon>Agaricomycetes</taxon>
        <taxon>Russulales</taxon>
        <taxon>Russulaceae</taxon>
        <taxon>Russula</taxon>
    </lineage>
</organism>
<protein>
    <submittedName>
        <fullName evidence="1">Uncharacterized protein</fullName>
    </submittedName>
</protein>
<accession>A0ACC0U1Y7</accession>
<comment type="caution">
    <text evidence="1">The sequence shown here is derived from an EMBL/GenBank/DDBJ whole genome shotgun (WGS) entry which is preliminary data.</text>
</comment>
<name>A0ACC0U1Y7_9AGAM</name>